<sequence>MTRHQEASDGRFPDSRPHRLGASQDSARDSPPRSHNEKLRDAFSSATGNNNTIGGREGKCEGRPTGGGDVHGDAMVGNTSCFLDLQKKDDVADAGGRRFFVLQ</sequence>
<dbReference type="AlphaFoldDB" id="A0A5B7ECZ1"/>
<keyword evidence="3" id="KW-1185">Reference proteome</keyword>
<accession>A0A5B7ECZ1</accession>
<dbReference type="EMBL" id="VSRR010002424">
    <property type="protein sequence ID" value="MPC31378.1"/>
    <property type="molecule type" value="Genomic_DNA"/>
</dbReference>
<protein>
    <submittedName>
        <fullName evidence="2">Uncharacterized protein</fullName>
    </submittedName>
</protein>
<name>A0A5B7ECZ1_PORTR</name>
<reference evidence="2 3" key="1">
    <citation type="submission" date="2019-05" db="EMBL/GenBank/DDBJ databases">
        <title>Another draft genome of Portunus trituberculatus and its Hox gene families provides insights of decapod evolution.</title>
        <authorList>
            <person name="Jeong J.-H."/>
            <person name="Song I."/>
            <person name="Kim S."/>
            <person name="Choi T."/>
            <person name="Kim D."/>
            <person name="Ryu S."/>
            <person name="Kim W."/>
        </authorList>
    </citation>
    <scope>NUCLEOTIDE SEQUENCE [LARGE SCALE GENOMIC DNA]</scope>
    <source>
        <tissue evidence="2">Muscle</tissue>
    </source>
</reference>
<feature type="compositionally biased region" description="Basic and acidic residues" evidence="1">
    <location>
        <begin position="26"/>
        <end position="41"/>
    </location>
</feature>
<evidence type="ECO:0000313" key="2">
    <source>
        <dbReference type="EMBL" id="MPC31378.1"/>
    </source>
</evidence>
<feature type="region of interest" description="Disordered" evidence="1">
    <location>
        <begin position="1"/>
        <end position="72"/>
    </location>
</feature>
<dbReference type="Proteomes" id="UP000324222">
    <property type="component" value="Unassembled WGS sequence"/>
</dbReference>
<proteinExistence type="predicted"/>
<evidence type="ECO:0000313" key="3">
    <source>
        <dbReference type="Proteomes" id="UP000324222"/>
    </source>
</evidence>
<organism evidence="2 3">
    <name type="scientific">Portunus trituberculatus</name>
    <name type="common">Swimming crab</name>
    <name type="synonym">Neptunus trituberculatus</name>
    <dbReference type="NCBI Taxonomy" id="210409"/>
    <lineage>
        <taxon>Eukaryota</taxon>
        <taxon>Metazoa</taxon>
        <taxon>Ecdysozoa</taxon>
        <taxon>Arthropoda</taxon>
        <taxon>Crustacea</taxon>
        <taxon>Multicrustacea</taxon>
        <taxon>Malacostraca</taxon>
        <taxon>Eumalacostraca</taxon>
        <taxon>Eucarida</taxon>
        <taxon>Decapoda</taxon>
        <taxon>Pleocyemata</taxon>
        <taxon>Brachyura</taxon>
        <taxon>Eubrachyura</taxon>
        <taxon>Portunoidea</taxon>
        <taxon>Portunidae</taxon>
        <taxon>Portuninae</taxon>
        <taxon>Portunus</taxon>
    </lineage>
</organism>
<evidence type="ECO:0000256" key="1">
    <source>
        <dbReference type="SAM" id="MobiDB-lite"/>
    </source>
</evidence>
<feature type="compositionally biased region" description="Polar residues" evidence="1">
    <location>
        <begin position="44"/>
        <end position="53"/>
    </location>
</feature>
<feature type="compositionally biased region" description="Basic and acidic residues" evidence="1">
    <location>
        <begin position="1"/>
        <end position="17"/>
    </location>
</feature>
<gene>
    <name evidence="2" type="ORF">E2C01_024665</name>
</gene>
<comment type="caution">
    <text evidence="2">The sequence shown here is derived from an EMBL/GenBank/DDBJ whole genome shotgun (WGS) entry which is preliminary data.</text>
</comment>